<protein>
    <submittedName>
        <fullName evidence="1">11541_t:CDS:1</fullName>
    </submittedName>
</protein>
<proteinExistence type="predicted"/>
<evidence type="ECO:0000313" key="1">
    <source>
        <dbReference type="EMBL" id="CAG8735835.1"/>
    </source>
</evidence>
<accession>A0ACA9Q3E7</accession>
<sequence>RKYPPLYPTQRPASLAFRTCVELGISSIAEVYEYVRSYNICNRTTSIKEKDDLTPVVSYGSIEYLQMDLVDFTAYKDINDRFSWLLIMGAPSILQSDNSKEFTANVIKHICKALEITIRYSRPRHLMSQGQVKHLNQTIRYSMHGKTSREVMFGYKLLGIYQQFNFANFQKIEVPETLTTPQTVEKHLKKVSAIHDEVNNQLEKSRKYMQKYSSVLHHNSPMNLKLQVNFKETGTIVNLMNNNKTVVVEIPSG</sequence>
<keyword evidence="2" id="KW-1185">Reference proteome</keyword>
<evidence type="ECO:0000313" key="2">
    <source>
        <dbReference type="Proteomes" id="UP000789920"/>
    </source>
</evidence>
<dbReference type="Proteomes" id="UP000789920">
    <property type="component" value="Unassembled WGS sequence"/>
</dbReference>
<gene>
    <name evidence="1" type="ORF">RPERSI_LOCUS12645</name>
</gene>
<comment type="caution">
    <text evidence="1">The sequence shown here is derived from an EMBL/GenBank/DDBJ whole genome shotgun (WGS) entry which is preliminary data.</text>
</comment>
<feature type="non-terminal residue" evidence="1">
    <location>
        <position position="253"/>
    </location>
</feature>
<name>A0ACA9Q3E7_9GLOM</name>
<dbReference type="EMBL" id="CAJVQC010027246">
    <property type="protein sequence ID" value="CAG8735835.1"/>
    <property type="molecule type" value="Genomic_DNA"/>
</dbReference>
<feature type="non-terminal residue" evidence="1">
    <location>
        <position position="1"/>
    </location>
</feature>
<reference evidence="1" key="1">
    <citation type="submission" date="2021-06" db="EMBL/GenBank/DDBJ databases">
        <authorList>
            <person name="Kallberg Y."/>
            <person name="Tangrot J."/>
            <person name="Rosling A."/>
        </authorList>
    </citation>
    <scope>NUCLEOTIDE SEQUENCE</scope>
    <source>
        <strain evidence="1">MA461A</strain>
    </source>
</reference>
<organism evidence="1 2">
    <name type="scientific">Racocetra persica</name>
    <dbReference type="NCBI Taxonomy" id="160502"/>
    <lineage>
        <taxon>Eukaryota</taxon>
        <taxon>Fungi</taxon>
        <taxon>Fungi incertae sedis</taxon>
        <taxon>Mucoromycota</taxon>
        <taxon>Glomeromycotina</taxon>
        <taxon>Glomeromycetes</taxon>
        <taxon>Diversisporales</taxon>
        <taxon>Gigasporaceae</taxon>
        <taxon>Racocetra</taxon>
    </lineage>
</organism>